<keyword evidence="2" id="KW-1185">Reference proteome</keyword>
<evidence type="ECO:0000313" key="1">
    <source>
        <dbReference type="EMBL" id="OTG07505.1"/>
    </source>
</evidence>
<sequence length="57" mass="6358">MSIVIIGYDLFSDLVREPGPNGSILYPILVRPNRFGIRGGICVSCDYGSDISYWFNT</sequence>
<accession>A0A251T8Q5</accession>
<gene>
    <name evidence="1" type="ORF">HannXRQ_Chr11g0331211</name>
</gene>
<protein>
    <submittedName>
        <fullName evidence="1">Uncharacterized protein</fullName>
    </submittedName>
</protein>
<dbReference type="AlphaFoldDB" id="A0A251T8Q5"/>
<evidence type="ECO:0000313" key="2">
    <source>
        <dbReference type="Proteomes" id="UP000215914"/>
    </source>
</evidence>
<name>A0A251T8Q5_HELAN</name>
<dbReference type="EMBL" id="CM007900">
    <property type="protein sequence ID" value="OTG07505.1"/>
    <property type="molecule type" value="Genomic_DNA"/>
</dbReference>
<reference evidence="2" key="1">
    <citation type="journal article" date="2017" name="Nature">
        <title>The sunflower genome provides insights into oil metabolism, flowering and Asterid evolution.</title>
        <authorList>
            <person name="Badouin H."/>
            <person name="Gouzy J."/>
            <person name="Grassa C.J."/>
            <person name="Murat F."/>
            <person name="Staton S.E."/>
            <person name="Cottret L."/>
            <person name="Lelandais-Briere C."/>
            <person name="Owens G.L."/>
            <person name="Carrere S."/>
            <person name="Mayjonade B."/>
            <person name="Legrand L."/>
            <person name="Gill N."/>
            <person name="Kane N.C."/>
            <person name="Bowers J.E."/>
            <person name="Hubner S."/>
            <person name="Bellec A."/>
            <person name="Berard A."/>
            <person name="Berges H."/>
            <person name="Blanchet N."/>
            <person name="Boniface M.C."/>
            <person name="Brunel D."/>
            <person name="Catrice O."/>
            <person name="Chaidir N."/>
            <person name="Claudel C."/>
            <person name="Donnadieu C."/>
            <person name="Faraut T."/>
            <person name="Fievet G."/>
            <person name="Helmstetter N."/>
            <person name="King M."/>
            <person name="Knapp S.J."/>
            <person name="Lai Z."/>
            <person name="Le Paslier M.C."/>
            <person name="Lippi Y."/>
            <person name="Lorenzon L."/>
            <person name="Mandel J.R."/>
            <person name="Marage G."/>
            <person name="Marchand G."/>
            <person name="Marquand E."/>
            <person name="Bret-Mestries E."/>
            <person name="Morien E."/>
            <person name="Nambeesan S."/>
            <person name="Nguyen T."/>
            <person name="Pegot-Espagnet P."/>
            <person name="Pouilly N."/>
            <person name="Raftis F."/>
            <person name="Sallet E."/>
            <person name="Schiex T."/>
            <person name="Thomas J."/>
            <person name="Vandecasteele C."/>
            <person name="Vares D."/>
            <person name="Vear F."/>
            <person name="Vautrin S."/>
            <person name="Crespi M."/>
            <person name="Mangin B."/>
            <person name="Burke J.M."/>
            <person name="Salse J."/>
            <person name="Munos S."/>
            <person name="Vincourt P."/>
            <person name="Rieseberg L.H."/>
            <person name="Langlade N.B."/>
        </authorList>
    </citation>
    <scope>NUCLEOTIDE SEQUENCE [LARGE SCALE GENOMIC DNA]</scope>
    <source>
        <strain evidence="2">cv. SF193</strain>
    </source>
</reference>
<dbReference type="InParanoid" id="A0A251T8Q5"/>
<dbReference type="Proteomes" id="UP000215914">
    <property type="component" value="Chromosome 11"/>
</dbReference>
<proteinExistence type="predicted"/>
<organism evidence="1 2">
    <name type="scientific">Helianthus annuus</name>
    <name type="common">Common sunflower</name>
    <dbReference type="NCBI Taxonomy" id="4232"/>
    <lineage>
        <taxon>Eukaryota</taxon>
        <taxon>Viridiplantae</taxon>
        <taxon>Streptophyta</taxon>
        <taxon>Embryophyta</taxon>
        <taxon>Tracheophyta</taxon>
        <taxon>Spermatophyta</taxon>
        <taxon>Magnoliopsida</taxon>
        <taxon>eudicotyledons</taxon>
        <taxon>Gunneridae</taxon>
        <taxon>Pentapetalae</taxon>
        <taxon>asterids</taxon>
        <taxon>campanulids</taxon>
        <taxon>Asterales</taxon>
        <taxon>Asteraceae</taxon>
        <taxon>Asteroideae</taxon>
        <taxon>Heliantheae alliance</taxon>
        <taxon>Heliantheae</taxon>
        <taxon>Helianthus</taxon>
    </lineage>
</organism>